<evidence type="ECO:0000313" key="2">
    <source>
        <dbReference type="Proteomes" id="UP000076727"/>
    </source>
</evidence>
<evidence type="ECO:0000313" key="1">
    <source>
        <dbReference type="EMBL" id="KZT72243.1"/>
    </source>
</evidence>
<evidence type="ECO:0008006" key="3">
    <source>
        <dbReference type="Google" id="ProtNLM"/>
    </source>
</evidence>
<protein>
    <recommendedName>
        <fullName evidence="3">Transposase</fullName>
    </recommendedName>
</protein>
<dbReference type="AlphaFoldDB" id="A0A165SN52"/>
<keyword evidence="2" id="KW-1185">Reference proteome</keyword>
<feature type="non-terminal residue" evidence="1">
    <location>
        <position position="126"/>
    </location>
</feature>
<dbReference type="EMBL" id="KV429042">
    <property type="protein sequence ID" value="KZT72243.1"/>
    <property type="molecule type" value="Genomic_DNA"/>
</dbReference>
<reference evidence="1 2" key="1">
    <citation type="journal article" date="2016" name="Mol. Biol. Evol.">
        <title>Comparative Genomics of Early-Diverging Mushroom-Forming Fungi Provides Insights into the Origins of Lignocellulose Decay Capabilities.</title>
        <authorList>
            <person name="Nagy L.G."/>
            <person name="Riley R."/>
            <person name="Tritt A."/>
            <person name="Adam C."/>
            <person name="Daum C."/>
            <person name="Floudas D."/>
            <person name="Sun H."/>
            <person name="Yadav J.S."/>
            <person name="Pangilinan J."/>
            <person name="Larsson K.H."/>
            <person name="Matsuura K."/>
            <person name="Barry K."/>
            <person name="Labutti K."/>
            <person name="Kuo R."/>
            <person name="Ohm R.A."/>
            <person name="Bhattacharya S.S."/>
            <person name="Shirouzu T."/>
            <person name="Yoshinaga Y."/>
            <person name="Martin F.M."/>
            <person name="Grigoriev I.V."/>
            <person name="Hibbett D.S."/>
        </authorList>
    </citation>
    <scope>NUCLEOTIDE SEQUENCE [LARGE SCALE GENOMIC DNA]</scope>
    <source>
        <strain evidence="1 2">L-15889</strain>
    </source>
</reference>
<gene>
    <name evidence="1" type="ORF">DAEQUDRAFT_775237</name>
</gene>
<dbReference type="Proteomes" id="UP000076727">
    <property type="component" value="Unassembled WGS sequence"/>
</dbReference>
<name>A0A165SN52_9APHY</name>
<organism evidence="1 2">
    <name type="scientific">Daedalea quercina L-15889</name>
    <dbReference type="NCBI Taxonomy" id="1314783"/>
    <lineage>
        <taxon>Eukaryota</taxon>
        <taxon>Fungi</taxon>
        <taxon>Dikarya</taxon>
        <taxon>Basidiomycota</taxon>
        <taxon>Agaricomycotina</taxon>
        <taxon>Agaricomycetes</taxon>
        <taxon>Polyporales</taxon>
        <taxon>Fomitopsis</taxon>
    </lineage>
</organism>
<dbReference type="OrthoDB" id="4743193at2759"/>
<proteinExistence type="predicted"/>
<dbReference type="STRING" id="1314783.A0A165SN52"/>
<accession>A0A165SN52</accession>
<sequence>MEEEKQQMSVQMMKKVVCACILLQSSNQRCNTLQVMVGLFLHSCHAPEAVVDLLSRIGVSVSRSTIDYAVSNLSKQASSAIRKLGRTLLMAPAYDNFDVKLKQGVPTKDQPHDNLLHLTSGTFIRL</sequence>